<dbReference type="AlphaFoldDB" id="M2QT45"/>
<dbReference type="Proteomes" id="UP000016930">
    <property type="component" value="Unassembled WGS sequence"/>
</dbReference>
<evidence type="ECO:0000313" key="1">
    <source>
        <dbReference type="EMBL" id="EMD40213.1"/>
    </source>
</evidence>
<reference evidence="1 2" key="1">
    <citation type="journal article" date="2012" name="Proc. Natl. Acad. Sci. U.S.A.">
        <title>Comparative genomics of Ceriporiopsis subvermispora and Phanerochaete chrysosporium provide insight into selective ligninolysis.</title>
        <authorList>
            <person name="Fernandez-Fueyo E."/>
            <person name="Ruiz-Duenas F.J."/>
            <person name="Ferreira P."/>
            <person name="Floudas D."/>
            <person name="Hibbett D.S."/>
            <person name="Canessa P."/>
            <person name="Larrondo L.F."/>
            <person name="James T.Y."/>
            <person name="Seelenfreund D."/>
            <person name="Lobos S."/>
            <person name="Polanco R."/>
            <person name="Tello M."/>
            <person name="Honda Y."/>
            <person name="Watanabe T."/>
            <person name="Watanabe T."/>
            <person name="Ryu J.S."/>
            <person name="Kubicek C.P."/>
            <person name="Schmoll M."/>
            <person name="Gaskell J."/>
            <person name="Hammel K.E."/>
            <person name="St John F.J."/>
            <person name="Vanden Wymelenberg A."/>
            <person name="Sabat G."/>
            <person name="Splinter BonDurant S."/>
            <person name="Syed K."/>
            <person name="Yadav J.S."/>
            <person name="Doddapaneni H."/>
            <person name="Subramanian V."/>
            <person name="Lavin J.L."/>
            <person name="Oguiza J.A."/>
            <person name="Perez G."/>
            <person name="Pisabarro A.G."/>
            <person name="Ramirez L."/>
            <person name="Santoyo F."/>
            <person name="Master E."/>
            <person name="Coutinho P.M."/>
            <person name="Henrissat B."/>
            <person name="Lombard V."/>
            <person name="Magnuson J.K."/>
            <person name="Kuees U."/>
            <person name="Hori C."/>
            <person name="Igarashi K."/>
            <person name="Samejima M."/>
            <person name="Held B.W."/>
            <person name="Barry K.W."/>
            <person name="LaButti K.M."/>
            <person name="Lapidus A."/>
            <person name="Lindquist E.A."/>
            <person name="Lucas S.M."/>
            <person name="Riley R."/>
            <person name="Salamov A.A."/>
            <person name="Hoffmeister D."/>
            <person name="Schwenk D."/>
            <person name="Hadar Y."/>
            <person name="Yarden O."/>
            <person name="de Vries R.P."/>
            <person name="Wiebenga A."/>
            <person name="Stenlid J."/>
            <person name="Eastwood D."/>
            <person name="Grigoriev I.V."/>
            <person name="Berka R.M."/>
            <person name="Blanchette R.A."/>
            <person name="Kersten P."/>
            <person name="Martinez A.T."/>
            <person name="Vicuna R."/>
            <person name="Cullen D."/>
        </authorList>
    </citation>
    <scope>NUCLEOTIDE SEQUENCE [LARGE SCALE GENOMIC DNA]</scope>
    <source>
        <strain evidence="1 2">B</strain>
    </source>
</reference>
<dbReference type="HOGENOM" id="CLU_612493_0_0_1"/>
<dbReference type="STRING" id="914234.M2QT45"/>
<dbReference type="OrthoDB" id="341421at2759"/>
<name>M2QT45_CERS8</name>
<organism evidence="1 2">
    <name type="scientific">Ceriporiopsis subvermispora (strain B)</name>
    <name type="common">White-rot fungus</name>
    <name type="synonym">Gelatoporia subvermispora</name>
    <dbReference type="NCBI Taxonomy" id="914234"/>
    <lineage>
        <taxon>Eukaryota</taxon>
        <taxon>Fungi</taxon>
        <taxon>Dikarya</taxon>
        <taxon>Basidiomycota</taxon>
        <taxon>Agaricomycotina</taxon>
        <taxon>Agaricomycetes</taxon>
        <taxon>Polyporales</taxon>
        <taxon>Gelatoporiaceae</taxon>
        <taxon>Gelatoporia</taxon>
    </lineage>
</organism>
<keyword evidence="2" id="KW-1185">Reference proteome</keyword>
<sequence length="447" mass="50274">MILDDPYARREVCTKSIAFLWSAYEDAQAFVTNAPPDSEHLSEVLTWLIILSIALRGLESKLDLHELAGNAVSRFNWAPFGGATEQPIGPEMTQDTLVGWLEHPPIATPLFEKPSPPEQPSCYSHSQISTNLIKLYRCQWWCGNPSAVLMKCGQCKNASIDFSVEGDVMQSVDSFSTLDVRSMLKLTIATLLMLEVTHYCLDHALTLLGGTTVYFPKECKDYHAVLTFLVAWLQSTNVPVRYAALAGLFRLHYQPRNRDFYTLGKALITLIIQSEYSIMGGTFEFLDERTGTYNRENIGLPFVMWVNSLPHCASALREKRIPFDLDAVDILEPKYVEMNERWSDAVILAQNAIACNPNLAYAYDAITLGEDRAEGLRVAKKGLKFTGLIIFVRNRLRWRAVDRSSGCPYYGTTHIENVAMLMSGYEDAKVFISNAPPDERNMGMILN</sequence>
<gene>
    <name evidence="1" type="ORF">CERSUDRAFT_71988</name>
</gene>
<proteinExistence type="predicted"/>
<evidence type="ECO:0000313" key="2">
    <source>
        <dbReference type="Proteomes" id="UP000016930"/>
    </source>
</evidence>
<accession>M2QT45</accession>
<protein>
    <submittedName>
        <fullName evidence="1">Uncharacterized protein</fullName>
    </submittedName>
</protein>
<dbReference type="EMBL" id="KB445793">
    <property type="protein sequence ID" value="EMD40213.1"/>
    <property type="molecule type" value="Genomic_DNA"/>
</dbReference>